<sequence length="114" mass="12913">MSYYKSNKHLSQSTVSDINRFGSDDTFVVDLECKVDSLKNISTNMHNELKKSKAHLSSVSKVFNSASLSLNTTLINMNKIARGYGLKLPLWALALIVAFILLFLFILFRRLLSR</sequence>
<organism evidence="2 3">
    <name type="scientific">Theileria parva</name>
    <name type="common">East coast fever infection agent</name>
    <dbReference type="NCBI Taxonomy" id="5875"/>
    <lineage>
        <taxon>Eukaryota</taxon>
        <taxon>Sar</taxon>
        <taxon>Alveolata</taxon>
        <taxon>Apicomplexa</taxon>
        <taxon>Aconoidasida</taxon>
        <taxon>Piroplasmida</taxon>
        <taxon>Theileriidae</taxon>
        <taxon>Theileria</taxon>
    </lineage>
</organism>
<protein>
    <recommendedName>
        <fullName evidence="4">t-SNARE coiled-coil homology domain-containing protein</fullName>
    </recommendedName>
</protein>
<dbReference type="Proteomes" id="UP000001949">
    <property type="component" value="Unassembled WGS sequence"/>
</dbReference>
<evidence type="ECO:0000313" key="2">
    <source>
        <dbReference type="EMBL" id="EAN34114.1"/>
    </source>
</evidence>
<comment type="caution">
    <text evidence="2">The sequence shown here is derived from an EMBL/GenBank/DDBJ whole genome shotgun (WGS) entry which is preliminary data.</text>
</comment>
<keyword evidence="1" id="KW-0472">Membrane</keyword>
<dbReference type="InParanoid" id="Q4N7E4"/>
<dbReference type="VEuPathDB" id="PiroplasmaDB:TpMuguga_01g00876"/>
<gene>
    <name evidence="2" type="ordered locus">TP01_0876</name>
</gene>
<dbReference type="AlphaFoldDB" id="Q4N7E4"/>
<proteinExistence type="predicted"/>
<evidence type="ECO:0000313" key="3">
    <source>
        <dbReference type="Proteomes" id="UP000001949"/>
    </source>
</evidence>
<feature type="transmembrane region" description="Helical" evidence="1">
    <location>
        <begin position="88"/>
        <end position="108"/>
    </location>
</feature>
<dbReference type="EMBL" id="AAGK01000001">
    <property type="protein sequence ID" value="EAN34114.1"/>
    <property type="molecule type" value="Genomic_DNA"/>
</dbReference>
<accession>Q4N7E4</accession>
<dbReference type="STRING" id="5875.Q4N7E4"/>
<dbReference type="RefSeq" id="XP_766397.1">
    <property type="nucleotide sequence ID" value="XM_761304.1"/>
</dbReference>
<name>Q4N7E4_THEPA</name>
<evidence type="ECO:0008006" key="4">
    <source>
        <dbReference type="Google" id="ProtNLM"/>
    </source>
</evidence>
<dbReference type="SUPFAM" id="SSF58038">
    <property type="entry name" value="SNARE fusion complex"/>
    <property type="match status" value="1"/>
</dbReference>
<dbReference type="KEGG" id="tpv:TP01_0876"/>
<reference evidence="2 3" key="1">
    <citation type="journal article" date="2005" name="Science">
        <title>Genome sequence of Theileria parva, a bovine pathogen that transforms lymphocytes.</title>
        <authorList>
            <person name="Gardner M.J."/>
            <person name="Bishop R."/>
            <person name="Shah T."/>
            <person name="de Villiers E.P."/>
            <person name="Carlton J.M."/>
            <person name="Hall N."/>
            <person name="Ren Q."/>
            <person name="Paulsen I.T."/>
            <person name="Pain A."/>
            <person name="Berriman M."/>
            <person name="Wilson R.J.M."/>
            <person name="Sato S."/>
            <person name="Ralph S.A."/>
            <person name="Mann D.J."/>
            <person name="Xiong Z."/>
            <person name="Shallom S.J."/>
            <person name="Weidman J."/>
            <person name="Jiang L."/>
            <person name="Lynn J."/>
            <person name="Weaver B."/>
            <person name="Shoaibi A."/>
            <person name="Domingo A.R."/>
            <person name="Wasawo D."/>
            <person name="Crabtree J."/>
            <person name="Wortman J.R."/>
            <person name="Haas B."/>
            <person name="Angiuoli S.V."/>
            <person name="Creasy T.H."/>
            <person name="Lu C."/>
            <person name="Suh B."/>
            <person name="Silva J.C."/>
            <person name="Utterback T.R."/>
            <person name="Feldblyum T.V."/>
            <person name="Pertea M."/>
            <person name="Allen J."/>
            <person name="Nierman W.C."/>
            <person name="Taracha E.L.N."/>
            <person name="Salzberg S.L."/>
            <person name="White O.R."/>
            <person name="Fitzhugh H.A."/>
            <person name="Morzaria S."/>
            <person name="Venter J.C."/>
            <person name="Fraser C.M."/>
            <person name="Nene V."/>
        </authorList>
    </citation>
    <scope>NUCLEOTIDE SEQUENCE [LARGE SCALE GENOMIC DNA]</scope>
    <source>
        <strain evidence="2 3">Muguga</strain>
    </source>
</reference>
<keyword evidence="1" id="KW-0812">Transmembrane</keyword>
<evidence type="ECO:0000256" key="1">
    <source>
        <dbReference type="SAM" id="Phobius"/>
    </source>
</evidence>
<keyword evidence="3" id="KW-1185">Reference proteome</keyword>
<dbReference type="GeneID" id="3503389"/>
<keyword evidence="1" id="KW-1133">Transmembrane helix</keyword>